<dbReference type="EMBL" id="NCSJ02000017">
    <property type="protein sequence ID" value="RFU34703.1"/>
    <property type="molecule type" value="Genomic_DNA"/>
</dbReference>
<feature type="compositionally biased region" description="Polar residues" evidence="1">
    <location>
        <begin position="60"/>
        <end position="70"/>
    </location>
</feature>
<name>A0A3E2HN40_SCYLI</name>
<protein>
    <submittedName>
        <fullName evidence="2">Uncharacterized protein</fullName>
    </submittedName>
</protein>
<evidence type="ECO:0000313" key="3">
    <source>
        <dbReference type="Proteomes" id="UP000258309"/>
    </source>
</evidence>
<dbReference type="PANTHER" id="PTHR37540:SF5">
    <property type="entry name" value="TRANSCRIPTION FACTOR DOMAIN-CONTAINING PROTEIN"/>
    <property type="match status" value="1"/>
</dbReference>
<feature type="non-terminal residue" evidence="2">
    <location>
        <position position="340"/>
    </location>
</feature>
<sequence>MSRRSQTFTFLLLNWSLYIKSPFSFQSIIEQGVMDLLSVVHQNGPVILVHKGWNKENSKSDGPSNRQTSRAIPRESEESESDLNPGTRKLEFINATGPSRHKDPDVRRLVRSHVVKGSSRRRMQCQQANVVPGEKKSRPPTKHKAQISNPERLTSVVTEGIILSQGNNACKITRGLAQNSTPSLGLDPHFELSEIIHRIIDTGRAMWPLEQSLGFNPMSPIGWFDWALSDQALFHALLYTTYSYASLISGITGNREAMVHLGKSLNLVKERLKTRELLPQPAETMVMSEGTIGAVSCMAITEALQGNFDGWRIHMIGIKEMIGTRGVTELSCTLQAKLQR</sequence>
<dbReference type="PANTHER" id="PTHR37540">
    <property type="entry name" value="TRANSCRIPTION FACTOR (ACR-2), PUTATIVE-RELATED-RELATED"/>
    <property type="match status" value="1"/>
</dbReference>
<gene>
    <name evidence="2" type="ORF">B7463_g1657</name>
</gene>
<dbReference type="OrthoDB" id="4158087at2759"/>
<dbReference type="Proteomes" id="UP000258309">
    <property type="component" value="Unassembled WGS sequence"/>
</dbReference>
<feature type="region of interest" description="Disordered" evidence="1">
    <location>
        <begin position="52"/>
        <end position="148"/>
    </location>
</feature>
<feature type="compositionally biased region" description="Basic residues" evidence="1">
    <location>
        <begin position="109"/>
        <end position="123"/>
    </location>
</feature>
<evidence type="ECO:0000256" key="1">
    <source>
        <dbReference type="SAM" id="MobiDB-lite"/>
    </source>
</evidence>
<accession>A0A3E2HN40</accession>
<evidence type="ECO:0000313" key="2">
    <source>
        <dbReference type="EMBL" id="RFU34703.1"/>
    </source>
</evidence>
<comment type="caution">
    <text evidence="2">The sequence shown here is derived from an EMBL/GenBank/DDBJ whole genome shotgun (WGS) entry which is preliminary data.</text>
</comment>
<dbReference type="AlphaFoldDB" id="A0A3E2HN40"/>
<organism evidence="2 3">
    <name type="scientific">Scytalidium lignicola</name>
    <name type="common">Hyphomycete</name>
    <dbReference type="NCBI Taxonomy" id="5539"/>
    <lineage>
        <taxon>Eukaryota</taxon>
        <taxon>Fungi</taxon>
        <taxon>Dikarya</taxon>
        <taxon>Ascomycota</taxon>
        <taxon>Pezizomycotina</taxon>
        <taxon>Leotiomycetes</taxon>
        <taxon>Leotiomycetes incertae sedis</taxon>
        <taxon>Scytalidium</taxon>
    </lineage>
</organism>
<feature type="non-terminal residue" evidence="2">
    <location>
        <position position="1"/>
    </location>
</feature>
<proteinExistence type="predicted"/>
<reference evidence="2 3" key="1">
    <citation type="submission" date="2018-05" db="EMBL/GenBank/DDBJ databases">
        <title>Draft genome sequence of Scytalidium lignicola DSM 105466, a ubiquitous saprotrophic fungus.</title>
        <authorList>
            <person name="Buettner E."/>
            <person name="Gebauer A.M."/>
            <person name="Hofrichter M."/>
            <person name="Liers C."/>
            <person name="Kellner H."/>
        </authorList>
    </citation>
    <scope>NUCLEOTIDE SEQUENCE [LARGE SCALE GENOMIC DNA]</scope>
    <source>
        <strain evidence="2 3">DSM 105466</strain>
    </source>
</reference>
<keyword evidence="3" id="KW-1185">Reference proteome</keyword>